<protein>
    <submittedName>
        <fullName evidence="2">Endonuclease/exonuclease/phosphatase</fullName>
    </submittedName>
</protein>
<dbReference type="GO" id="GO:0004519">
    <property type="term" value="F:endonuclease activity"/>
    <property type="evidence" value="ECO:0007669"/>
    <property type="project" value="UniProtKB-KW"/>
</dbReference>
<dbReference type="OrthoDB" id="1398885at2"/>
<dbReference type="PANTHER" id="PTHR42834:SF1">
    <property type="entry name" value="ENDONUCLEASE_EXONUCLEASE_PHOSPHATASE FAMILY PROTEIN (AFU_ORTHOLOGUE AFUA_3G09210)"/>
    <property type="match status" value="1"/>
</dbReference>
<dbReference type="InterPro" id="IPR036691">
    <property type="entry name" value="Endo/exonu/phosph_ase_sf"/>
</dbReference>
<accession>H0HT87</accession>
<organism evidence="2 3">
    <name type="scientific">Mesorhizobium alhagi CCNWXJ12-2</name>
    <dbReference type="NCBI Taxonomy" id="1107882"/>
    <lineage>
        <taxon>Bacteria</taxon>
        <taxon>Pseudomonadati</taxon>
        <taxon>Pseudomonadota</taxon>
        <taxon>Alphaproteobacteria</taxon>
        <taxon>Hyphomicrobiales</taxon>
        <taxon>Phyllobacteriaceae</taxon>
        <taxon>Allomesorhizobium</taxon>
    </lineage>
</organism>
<dbReference type="Pfam" id="PF03372">
    <property type="entry name" value="Exo_endo_phos"/>
    <property type="match status" value="1"/>
</dbReference>
<keyword evidence="2" id="KW-0269">Exonuclease</keyword>
<keyword evidence="2" id="KW-0540">Nuclease</keyword>
<proteinExistence type="predicted"/>
<evidence type="ECO:0000259" key="1">
    <source>
        <dbReference type="Pfam" id="PF03372"/>
    </source>
</evidence>
<dbReference type="SUPFAM" id="SSF56219">
    <property type="entry name" value="DNase I-like"/>
    <property type="match status" value="1"/>
</dbReference>
<dbReference type="RefSeq" id="WP_008836997.1">
    <property type="nucleotide sequence ID" value="NZ_AHAM01000139.1"/>
</dbReference>
<dbReference type="PANTHER" id="PTHR42834">
    <property type="entry name" value="ENDONUCLEASE/EXONUCLEASE/PHOSPHATASE FAMILY PROTEIN (AFU_ORTHOLOGUE AFUA_3G09210)"/>
    <property type="match status" value="1"/>
</dbReference>
<sequence>MSLRLATFNVENLMNRFDYSGFRNQLHQDRTLSLFHIKDEAEYRLLEQGRAIAHADDMRQLTALAIAETRADILCLQEVDNIEALKAFEYGYLFKMVGHGYRHKYTSTGNDSRGIDVAVMMREETEDGQPIEFVRMTSHAHITFEELGLHNPQLSELGNEAHERIFRRDCLEIDVKVGGRPLTIYSVHFKSMGSARNGVPGRDSSMPIRVAEATAVRRIIEKRFGKDHTGNRHWAICGDLNDYRQRVVIGGSDHGGGYEFEVVDETVETSVDVLVADGFAENVVERRPELDRWTLYHTRGPEERHLCQLDYILLSPALARRNSRAIPEIIRGGQPYRTIFPPGQETGRYPRTGWDRPKASDHCPVVVTLNIA</sequence>
<keyword evidence="2" id="KW-0378">Hydrolase</keyword>
<dbReference type="AlphaFoldDB" id="H0HT87"/>
<dbReference type="InterPro" id="IPR005135">
    <property type="entry name" value="Endo/exonuclease/phosphatase"/>
</dbReference>
<dbReference type="Gene3D" id="3.60.10.10">
    <property type="entry name" value="Endonuclease/exonuclease/phosphatase"/>
    <property type="match status" value="1"/>
</dbReference>
<reference evidence="2 3" key="1">
    <citation type="journal article" date="2012" name="J. Bacteriol.">
        <title>Draft Genome Sequence of Mesorhizobium alhagi CCNWXJ12-2T, a Novel Salt-Resistant Species Isolated from the Desert of Northwestern China.</title>
        <authorList>
            <person name="Zhou M."/>
            <person name="Chen W."/>
            <person name="Chen H."/>
            <person name="Wei G."/>
        </authorList>
    </citation>
    <scope>NUCLEOTIDE SEQUENCE [LARGE SCALE GENOMIC DNA]</scope>
    <source>
        <strain evidence="2 3">CCNWXJ12-2</strain>
    </source>
</reference>
<dbReference type="GO" id="GO:0004527">
    <property type="term" value="F:exonuclease activity"/>
    <property type="evidence" value="ECO:0007669"/>
    <property type="project" value="UniProtKB-KW"/>
</dbReference>
<dbReference type="EMBL" id="AHAM01000139">
    <property type="protein sequence ID" value="EHK56028.1"/>
    <property type="molecule type" value="Genomic_DNA"/>
</dbReference>
<keyword evidence="3" id="KW-1185">Reference proteome</keyword>
<keyword evidence="2" id="KW-0255">Endonuclease</keyword>
<evidence type="ECO:0000313" key="2">
    <source>
        <dbReference type="EMBL" id="EHK56028.1"/>
    </source>
</evidence>
<evidence type="ECO:0000313" key="3">
    <source>
        <dbReference type="Proteomes" id="UP000003250"/>
    </source>
</evidence>
<gene>
    <name evidence="2" type="ORF">MAXJ12_16893</name>
</gene>
<name>H0HT87_9HYPH</name>
<feature type="domain" description="Endonuclease/exonuclease/phosphatase" evidence="1">
    <location>
        <begin position="63"/>
        <end position="362"/>
    </location>
</feature>
<dbReference type="Proteomes" id="UP000003250">
    <property type="component" value="Unassembled WGS sequence"/>
</dbReference>
<dbReference type="PATRIC" id="fig|1107882.3.peg.3295"/>